<dbReference type="Proteomes" id="UP000689967">
    <property type="component" value="Unassembled WGS sequence"/>
</dbReference>
<dbReference type="PANTHER" id="PTHR11365">
    <property type="entry name" value="5-OXOPROLINASE RELATED"/>
    <property type="match status" value="1"/>
</dbReference>
<feature type="domain" description="Hydantoinase/oxoprolinase N-terminal" evidence="2">
    <location>
        <begin position="9"/>
        <end position="187"/>
    </location>
</feature>
<comment type="caution">
    <text evidence="4">The sequence shown here is derived from an EMBL/GenBank/DDBJ whole genome shotgun (WGS) entry which is preliminary data.</text>
</comment>
<dbReference type="InterPro" id="IPR008040">
    <property type="entry name" value="Hydant_A_N"/>
</dbReference>
<evidence type="ECO:0000259" key="1">
    <source>
        <dbReference type="Pfam" id="PF01968"/>
    </source>
</evidence>
<reference evidence="4 5" key="1">
    <citation type="submission" date="2021-01" db="EMBL/GenBank/DDBJ databases">
        <title>Roseomonas sp. nov, a bacterium isolated from an oil production mixture in Yumen Oilfield.</title>
        <authorList>
            <person name="Wu D."/>
        </authorList>
    </citation>
    <scope>NUCLEOTIDE SEQUENCE [LARGE SCALE GENOMIC DNA]</scope>
    <source>
        <strain evidence="4 5">ROY-5-3</strain>
    </source>
</reference>
<accession>A0ABS6HD93</accession>
<keyword evidence="5" id="KW-1185">Reference proteome</keyword>
<evidence type="ECO:0000313" key="5">
    <source>
        <dbReference type="Proteomes" id="UP000689967"/>
    </source>
</evidence>
<dbReference type="Pfam" id="PF05378">
    <property type="entry name" value="Hydant_A_N"/>
    <property type="match status" value="1"/>
</dbReference>
<evidence type="ECO:0000259" key="2">
    <source>
        <dbReference type="Pfam" id="PF05378"/>
    </source>
</evidence>
<dbReference type="PANTHER" id="PTHR11365:SF23">
    <property type="entry name" value="HYPOTHETICAL 5-OXOPROLINASE (EUROFUNG)-RELATED"/>
    <property type="match status" value="1"/>
</dbReference>
<proteinExistence type="predicted"/>
<dbReference type="InterPro" id="IPR002821">
    <property type="entry name" value="Hydantoinase_A"/>
</dbReference>
<protein>
    <submittedName>
        <fullName evidence="4">Hydantoinase/oxoprolinase family protein</fullName>
    </submittedName>
</protein>
<dbReference type="EMBL" id="JAERQM010000007">
    <property type="protein sequence ID" value="MBU8546321.1"/>
    <property type="molecule type" value="Genomic_DNA"/>
</dbReference>
<dbReference type="Pfam" id="PF01968">
    <property type="entry name" value="Hydantoinase_A"/>
    <property type="match status" value="1"/>
</dbReference>
<evidence type="ECO:0000313" key="4">
    <source>
        <dbReference type="EMBL" id="MBU8546321.1"/>
    </source>
</evidence>
<gene>
    <name evidence="4" type="ORF">JJQ90_21550</name>
</gene>
<dbReference type="InterPro" id="IPR045079">
    <property type="entry name" value="Oxoprolinase-like"/>
</dbReference>
<dbReference type="InterPro" id="IPR049517">
    <property type="entry name" value="ACX-like_C"/>
</dbReference>
<name>A0ABS6HD93_9PROT</name>
<sequence length="698" mass="74481">MTDAARPYRIGVDVGGTFTDFVLVDDATGRVLTGKRLTTPDDPGRAILEGITRILSEAGASIGDVRQVVHGTTLVTNTVIERKGARIGLVTTRGFRDSLEMGREMRYDLYDLFLDKPEPLVPRPRRHAVTQRHDAQGRELVALVESEVRDAARALRADGVEAVAVCLLHSYRDPSHERRVGAILAEEMPGVPVTLSSDVAPEIREYERANTACVNAYVLPLMDRYLASLEAELRQRGLGGPLHLMLSAGGIASVGYARANPVQLIESGPAAGATAAMHYGRIAGVADMISFDMGGTTAKMCLIEKGEAEHASTFEAARVRRFRKGSGLPLKVPVIDLIEIGAGGGSIAHVNAMGLLNVGPESAGSVPGPVCYRRGGTQPTVTDADLLLGYLSPEYFLGGEMALDRAAVEGAMQAHLGRKLGMTALEVAAGIHSIVNENMAAATRMYVAEKGRDPRRYAMLAFGGAGPVHAYGLAKLLKLSRVIVPQGAGVASALGFLVAAPAIDLVRSGVQRLTAVDWDGVAQKFVEMEAEARAMLLDAGAAPGDVQFRRSVDMRYAGQGFDISVPIPEAADAATVEAAFRDTYFGLFDRRITGVAMEVLSWRLHATASRPKVPESFTSPPGEGAALKGHRDVWFAETGLAPCAVYDRYRLPVGQRIAGPAVVEERESTVVLGPDAHVTRDIHGNLLIDITYPEDTTP</sequence>
<feature type="domain" description="Hydantoinase A/oxoprolinase" evidence="1">
    <location>
        <begin position="208"/>
        <end position="502"/>
    </location>
</feature>
<dbReference type="RefSeq" id="WP_216878336.1">
    <property type="nucleotide sequence ID" value="NZ_JAERQM010000007.1"/>
</dbReference>
<feature type="domain" description="Acetophenone carboxylase-like C-terminal" evidence="3">
    <location>
        <begin position="522"/>
        <end position="683"/>
    </location>
</feature>
<evidence type="ECO:0000259" key="3">
    <source>
        <dbReference type="Pfam" id="PF19278"/>
    </source>
</evidence>
<organism evidence="4 5">
    <name type="scientific">Falsiroseomonas oleicola</name>
    <dbReference type="NCBI Taxonomy" id="2801474"/>
    <lineage>
        <taxon>Bacteria</taxon>
        <taxon>Pseudomonadati</taxon>
        <taxon>Pseudomonadota</taxon>
        <taxon>Alphaproteobacteria</taxon>
        <taxon>Acetobacterales</taxon>
        <taxon>Roseomonadaceae</taxon>
        <taxon>Falsiroseomonas</taxon>
    </lineage>
</organism>
<dbReference type="Pfam" id="PF19278">
    <property type="entry name" value="Hydant_A_C"/>
    <property type="match status" value="1"/>
</dbReference>